<evidence type="ECO:0008006" key="4">
    <source>
        <dbReference type="Google" id="ProtNLM"/>
    </source>
</evidence>
<feature type="region of interest" description="Disordered" evidence="1">
    <location>
        <begin position="67"/>
        <end position="94"/>
    </location>
</feature>
<dbReference type="Proteomes" id="UP000646827">
    <property type="component" value="Unassembled WGS sequence"/>
</dbReference>
<keyword evidence="3" id="KW-1185">Reference proteome</keyword>
<feature type="compositionally biased region" description="Polar residues" evidence="1">
    <location>
        <begin position="85"/>
        <end position="94"/>
    </location>
</feature>
<dbReference type="OrthoDB" id="2284604at2759"/>
<comment type="caution">
    <text evidence="2">The sequence shown here is derived from an EMBL/GenBank/DDBJ whole genome shotgun (WGS) entry which is preliminary data.</text>
</comment>
<sequence length="439" mass="49013">CHACGSTTHSRTNHRDCPANTNRPQTSSPGSLIFVDASRTIINVNNVPEQPIVLDSVVPTQRTHDEAFQQPAEQPPTVLQPEPATAQQEPRTNTPFVARVHPDHYLPRGSRRSNILPNGRQDLREMSVICPSCNAKMWIKEKSGGTIAEPKFTFCCNKGKVSFNLPPPPPNELLSLLINQDVTARNFRQKIRLYNSAFAFSSIAAKYDSQLANEREGVYTFRVNGMISHSIARAIQPAENVAPGFAQFYIHDTESQIQLRNGLFDGLDTETLRSLQTMINRDNPLSQVYQRAADRIQESPDSDFAIVINSDRTPSRGHYGQYLAPATAEIAAILPNHGSVGAYHDVVITRRGGGLMRINEFHPLYDPTHYVLIFPRGEQGWVAPLPNNHPNNMLEQHRLEYIRRNQTSLRAEMLDGLVDAIDGEIARNVGRSVLLPSTF</sequence>
<evidence type="ECO:0000313" key="3">
    <source>
        <dbReference type="Proteomes" id="UP000646827"/>
    </source>
</evidence>
<feature type="non-terminal residue" evidence="2">
    <location>
        <position position="439"/>
    </location>
</feature>
<dbReference type="EMBL" id="JAEPRB010001334">
    <property type="protein sequence ID" value="KAG2205304.1"/>
    <property type="molecule type" value="Genomic_DNA"/>
</dbReference>
<reference evidence="2 3" key="1">
    <citation type="submission" date="2020-12" db="EMBL/GenBank/DDBJ databases">
        <title>Metabolic potential, ecology and presence of endohyphal bacteria is reflected in genomic diversity of Mucoromycotina.</title>
        <authorList>
            <person name="Muszewska A."/>
            <person name="Okrasinska A."/>
            <person name="Steczkiewicz K."/>
            <person name="Drgas O."/>
            <person name="Orlowska M."/>
            <person name="Perlinska-Lenart U."/>
            <person name="Aleksandrzak-Piekarczyk T."/>
            <person name="Szatraj K."/>
            <person name="Zielenkiewicz U."/>
            <person name="Pilsyk S."/>
            <person name="Malc E."/>
            <person name="Mieczkowski P."/>
            <person name="Kruszewska J.S."/>
            <person name="Biernat P."/>
            <person name="Pawlowska J."/>
        </authorList>
    </citation>
    <scope>NUCLEOTIDE SEQUENCE [LARGE SCALE GENOMIC DNA]</scope>
    <source>
        <strain evidence="2 3">CBS 142.35</strain>
    </source>
</reference>
<evidence type="ECO:0000256" key="1">
    <source>
        <dbReference type="SAM" id="MobiDB-lite"/>
    </source>
</evidence>
<feature type="region of interest" description="Disordered" evidence="1">
    <location>
        <begin position="1"/>
        <end position="30"/>
    </location>
</feature>
<accession>A0A8H7R655</accession>
<feature type="compositionally biased region" description="Polar residues" evidence="1">
    <location>
        <begin position="19"/>
        <end position="30"/>
    </location>
</feature>
<name>A0A8H7R655_9FUNG</name>
<dbReference type="AlphaFoldDB" id="A0A8H7R655"/>
<feature type="compositionally biased region" description="Polar residues" evidence="1">
    <location>
        <begin position="1"/>
        <end position="10"/>
    </location>
</feature>
<organism evidence="2 3">
    <name type="scientific">Circinella minor</name>
    <dbReference type="NCBI Taxonomy" id="1195481"/>
    <lineage>
        <taxon>Eukaryota</taxon>
        <taxon>Fungi</taxon>
        <taxon>Fungi incertae sedis</taxon>
        <taxon>Mucoromycota</taxon>
        <taxon>Mucoromycotina</taxon>
        <taxon>Mucoromycetes</taxon>
        <taxon>Mucorales</taxon>
        <taxon>Lichtheimiaceae</taxon>
        <taxon>Circinella</taxon>
    </lineage>
</organism>
<proteinExistence type="predicted"/>
<dbReference type="PANTHER" id="PTHR45786:SF74">
    <property type="entry name" value="ATP-DEPENDENT DNA HELICASE"/>
    <property type="match status" value="1"/>
</dbReference>
<feature type="non-terminal residue" evidence="2">
    <location>
        <position position="1"/>
    </location>
</feature>
<protein>
    <recommendedName>
        <fullName evidence="4">Helitron helicase-like domain-containing protein</fullName>
    </recommendedName>
</protein>
<gene>
    <name evidence="2" type="ORF">INT45_003908</name>
</gene>
<evidence type="ECO:0000313" key="2">
    <source>
        <dbReference type="EMBL" id="KAG2205304.1"/>
    </source>
</evidence>
<dbReference type="PANTHER" id="PTHR45786">
    <property type="entry name" value="DNA BINDING PROTEIN-LIKE"/>
    <property type="match status" value="1"/>
</dbReference>